<dbReference type="EMBL" id="BAAANS010000127">
    <property type="protein sequence ID" value="GAA2126703.1"/>
    <property type="molecule type" value="Genomic_DNA"/>
</dbReference>
<dbReference type="Pfam" id="PF01037">
    <property type="entry name" value="AsnC_trans_reg"/>
    <property type="match status" value="1"/>
</dbReference>
<dbReference type="PROSITE" id="PS50956">
    <property type="entry name" value="HTH_ASNC_2"/>
    <property type="match status" value="1"/>
</dbReference>
<dbReference type="PANTHER" id="PTHR30154">
    <property type="entry name" value="LEUCINE-RESPONSIVE REGULATORY PROTEIN"/>
    <property type="match status" value="1"/>
</dbReference>
<dbReference type="InterPro" id="IPR036390">
    <property type="entry name" value="WH_DNA-bd_sf"/>
</dbReference>
<dbReference type="Proteomes" id="UP001500897">
    <property type="component" value="Unassembled WGS sequence"/>
</dbReference>
<dbReference type="Pfam" id="PF13412">
    <property type="entry name" value="HTH_24"/>
    <property type="match status" value="1"/>
</dbReference>
<dbReference type="Gene3D" id="1.10.10.10">
    <property type="entry name" value="Winged helix-like DNA-binding domain superfamily/Winged helix DNA-binding domain"/>
    <property type="match status" value="1"/>
</dbReference>
<dbReference type="SMART" id="SM00344">
    <property type="entry name" value="HTH_ASNC"/>
    <property type="match status" value="1"/>
</dbReference>
<gene>
    <name evidence="5" type="ORF">GCM10009759_79210</name>
</gene>
<feature type="domain" description="HTH asnC-type" evidence="4">
    <location>
        <begin position="7"/>
        <end position="68"/>
    </location>
</feature>
<dbReference type="CDD" id="cd00090">
    <property type="entry name" value="HTH_ARSR"/>
    <property type="match status" value="1"/>
</dbReference>
<sequence>MSSNPQYDRIDRAILAHLQRHGRTPNVDLAEAVRLSPSSALRRTKALEADGVIAGYRAELDRDRVGLGLTVFVALRVEQHSRETSRQIEEALCAIPAVVACHVVSGEADFLVEIAVPDLASYEQVLLDEILAVGPVRDARSTFAIRTVRSRGPLPLDHWPPRHGR</sequence>
<dbReference type="InterPro" id="IPR000485">
    <property type="entry name" value="AsnC-type_HTH_dom"/>
</dbReference>
<dbReference type="InterPro" id="IPR011008">
    <property type="entry name" value="Dimeric_a/b-barrel"/>
</dbReference>
<dbReference type="SUPFAM" id="SSF54909">
    <property type="entry name" value="Dimeric alpha+beta barrel"/>
    <property type="match status" value="1"/>
</dbReference>
<dbReference type="InterPro" id="IPR011991">
    <property type="entry name" value="ArsR-like_HTH"/>
</dbReference>
<accession>A0ABN2YG46</accession>
<evidence type="ECO:0000256" key="2">
    <source>
        <dbReference type="ARBA" id="ARBA00023125"/>
    </source>
</evidence>
<evidence type="ECO:0000313" key="6">
    <source>
        <dbReference type="Proteomes" id="UP001500897"/>
    </source>
</evidence>
<proteinExistence type="predicted"/>
<dbReference type="Gene3D" id="3.30.70.920">
    <property type="match status" value="1"/>
</dbReference>
<keyword evidence="1" id="KW-0805">Transcription regulation</keyword>
<reference evidence="5 6" key="1">
    <citation type="journal article" date="2019" name="Int. J. Syst. Evol. Microbiol.">
        <title>The Global Catalogue of Microorganisms (GCM) 10K type strain sequencing project: providing services to taxonomists for standard genome sequencing and annotation.</title>
        <authorList>
            <consortium name="The Broad Institute Genomics Platform"/>
            <consortium name="The Broad Institute Genome Sequencing Center for Infectious Disease"/>
            <person name="Wu L."/>
            <person name="Ma J."/>
        </authorList>
    </citation>
    <scope>NUCLEOTIDE SEQUENCE [LARGE SCALE GENOMIC DNA]</scope>
    <source>
        <strain evidence="5 6">JCM 14559</strain>
    </source>
</reference>
<evidence type="ECO:0000256" key="3">
    <source>
        <dbReference type="ARBA" id="ARBA00023163"/>
    </source>
</evidence>
<dbReference type="InterPro" id="IPR019887">
    <property type="entry name" value="Tscrpt_reg_AsnC/Lrp_C"/>
</dbReference>
<protein>
    <submittedName>
        <fullName evidence="5">Lrp/AsnC family transcriptional regulator</fullName>
    </submittedName>
</protein>
<organism evidence="5 6">
    <name type="scientific">Kitasatospora saccharophila</name>
    <dbReference type="NCBI Taxonomy" id="407973"/>
    <lineage>
        <taxon>Bacteria</taxon>
        <taxon>Bacillati</taxon>
        <taxon>Actinomycetota</taxon>
        <taxon>Actinomycetes</taxon>
        <taxon>Kitasatosporales</taxon>
        <taxon>Streptomycetaceae</taxon>
        <taxon>Kitasatospora</taxon>
    </lineage>
</organism>
<dbReference type="PRINTS" id="PR00033">
    <property type="entry name" value="HTHASNC"/>
</dbReference>
<dbReference type="PANTHER" id="PTHR30154:SF34">
    <property type="entry name" value="TRANSCRIPTIONAL REGULATOR AZLB"/>
    <property type="match status" value="1"/>
</dbReference>
<dbReference type="SUPFAM" id="SSF46785">
    <property type="entry name" value="Winged helix' DNA-binding domain"/>
    <property type="match status" value="1"/>
</dbReference>
<dbReference type="RefSeq" id="WP_344559612.1">
    <property type="nucleotide sequence ID" value="NZ_BAAANS010000127.1"/>
</dbReference>
<keyword evidence="6" id="KW-1185">Reference proteome</keyword>
<comment type="caution">
    <text evidence="5">The sequence shown here is derived from an EMBL/GenBank/DDBJ whole genome shotgun (WGS) entry which is preliminary data.</text>
</comment>
<name>A0ABN2YG46_9ACTN</name>
<keyword evidence="2" id="KW-0238">DNA-binding</keyword>
<dbReference type="InterPro" id="IPR036388">
    <property type="entry name" value="WH-like_DNA-bd_sf"/>
</dbReference>
<evidence type="ECO:0000256" key="1">
    <source>
        <dbReference type="ARBA" id="ARBA00023015"/>
    </source>
</evidence>
<dbReference type="InterPro" id="IPR019888">
    <property type="entry name" value="Tscrpt_reg_AsnC-like"/>
</dbReference>
<keyword evidence="3" id="KW-0804">Transcription</keyword>
<evidence type="ECO:0000313" key="5">
    <source>
        <dbReference type="EMBL" id="GAA2126703.1"/>
    </source>
</evidence>
<evidence type="ECO:0000259" key="4">
    <source>
        <dbReference type="PROSITE" id="PS50956"/>
    </source>
</evidence>